<comment type="caution">
    <text evidence="1">The sequence shown here is derived from an EMBL/GenBank/DDBJ whole genome shotgun (WGS) entry which is preliminary data.</text>
</comment>
<keyword evidence="2" id="KW-1185">Reference proteome</keyword>
<protein>
    <submittedName>
        <fullName evidence="1">Uncharacterized protein</fullName>
    </submittedName>
</protein>
<name>A0AC60PL03_IXOPE</name>
<evidence type="ECO:0000313" key="1">
    <source>
        <dbReference type="EMBL" id="KAG0421030.1"/>
    </source>
</evidence>
<reference evidence="1 2" key="1">
    <citation type="journal article" date="2020" name="Cell">
        <title>Large-Scale Comparative Analyses of Tick Genomes Elucidate Their Genetic Diversity and Vector Capacities.</title>
        <authorList>
            <consortium name="Tick Genome and Microbiome Consortium (TIGMIC)"/>
            <person name="Jia N."/>
            <person name="Wang J."/>
            <person name="Shi W."/>
            <person name="Du L."/>
            <person name="Sun Y."/>
            <person name="Zhan W."/>
            <person name="Jiang J.F."/>
            <person name="Wang Q."/>
            <person name="Zhang B."/>
            <person name="Ji P."/>
            <person name="Bell-Sakyi L."/>
            <person name="Cui X.M."/>
            <person name="Yuan T.T."/>
            <person name="Jiang B.G."/>
            <person name="Yang W.F."/>
            <person name="Lam T.T."/>
            <person name="Chang Q.C."/>
            <person name="Ding S.J."/>
            <person name="Wang X.J."/>
            <person name="Zhu J.G."/>
            <person name="Ruan X.D."/>
            <person name="Zhao L."/>
            <person name="Wei J.T."/>
            <person name="Ye R.Z."/>
            <person name="Que T.C."/>
            <person name="Du C.H."/>
            <person name="Zhou Y.H."/>
            <person name="Cheng J.X."/>
            <person name="Dai P.F."/>
            <person name="Guo W.B."/>
            <person name="Han X.H."/>
            <person name="Huang E.J."/>
            <person name="Li L.F."/>
            <person name="Wei W."/>
            <person name="Gao Y.C."/>
            <person name="Liu J.Z."/>
            <person name="Shao H.Z."/>
            <person name="Wang X."/>
            <person name="Wang C.C."/>
            <person name="Yang T.C."/>
            <person name="Huo Q.B."/>
            <person name="Li W."/>
            <person name="Chen H.Y."/>
            <person name="Chen S.E."/>
            <person name="Zhou L.G."/>
            <person name="Ni X.B."/>
            <person name="Tian J.H."/>
            <person name="Sheng Y."/>
            <person name="Liu T."/>
            <person name="Pan Y.S."/>
            <person name="Xia L.Y."/>
            <person name="Li J."/>
            <person name="Zhao F."/>
            <person name="Cao W.C."/>
        </authorList>
    </citation>
    <scope>NUCLEOTIDE SEQUENCE [LARGE SCALE GENOMIC DNA]</scope>
    <source>
        <strain evidence="1">Iper-2018</strain>
    </source>
</reference>
<organism evidence="1 2">
    <name type="scientific">Ixodes persulcatus</name>
    <name type="common">Taiga tick</name>
    <dbReference type="NCBI Taxonomy" id="34615"/>
    <lineage>
        <taxon>Eukaryota</taxon>
        <taxon>Metazoa</taxon>
        <taxon>Ecdysozoa</taxon>
        <taxon>Arthropoda</taxon>
        <taxon>Chelicerata</taxon>
        <taxon>Arachnida</taxon>
        <taxon>Acari</taxon>
        <taxon>Parasitiformes</taxon>
        <taxon>Ixodida</taxon>
        <taxon>Ixodoidea</taxon>
        <taxon>Ixodidae</taxon>
        <taxon>Ixodinae</taxon>
        <taxon>Ixodes</taxon>
    </lineage>
</organism>
<proteinExistence type="predicted"/>
<gene>
    <name evidence="1" type="ORF">HPB47_003069</name>
</gene>
<dbReference type="EMBL" id="JABSTQ010010433">
    <property type="protein sequence ID" value="KAG0421030.1"/>
    <property type="molecule type" value="Genomic_DNA"/>
</dbReference>
<accession>A0AC60PL03</accession>
<sequence>MSCTAHILNTVLRHTFDDEYLAEQLPELQKSLKKVKAIVTFLKQSGLCNQLPHGVCQEVSTRWNSKVAMIKSLVTQYEDIESLLDSRGNTLMEDLNKAALKDVVNFLEPFKEASEKLEQDKQPTLPLVLLYQRKLKGHLTPVAADTRTISQLKKRAAQFLETKLQLEEIHYVATLLWPPFRQLRALKEAERTAVFSTVRQMMLGVPEVPSEQETGEECTSTKPPKRRLLDEFQDWHDHAETDIDDDELDSYLHAGGSCEGIDGLLKWWKSQCKKYPRLSFLARKILCIPATSATSERNFSAAGYIIQERRTCLKPDTLDNLLFLHKNM</sequence>
<dbReference type="Proteomes" id="UP000805193">
    <property type="component" value="Unassembled WGS sequence"/>
</dbReference>
<evidence type="ECO:0000313" key="2">
    <source>
        <dbReference type="Proteomes" id="UP000805193"/>
    </source>
</evidence>